<proteinExistence type="predicted"/>
<gene>
    <name evidence="2" type="ORF">BT96DRAFT_945550</name>
</gene>
<dbReference type="Proteomes" id="UP000799118">
    <property type="component" value="Unassembled WGS sequence"/>
</dbReference>
<evidence type="ECO:0000313" key="2">
    <source>
        <dbReference type="EMBL" id="KAE9391198.1"/>
    </source>
</evidence>
<feature type="compositionally biased region" description="Acidic residues" evidence="1">
    <location>
        <begin position="289"/>
        <end position="300"/>
    </location>
</feature>
<sequence>MFKCLGRQLQVADSSAPAAAPELLKRKRGEMGPDERRAARAAAQATSEIIMAAVQAYVEKVDRIRQLAGQLGVLKGKRASSDWNILVSLKSQELNEGVPSGSKLLLAEIQDALHDDEDLMNILDNDKAQMKKLREEFKDGKLCLLIEYINKSTGAWGFGVVACASYDSTVQSGFFGRGDIDGFTRQAFNISVQEFTCLLEDYACTATTCQLTKTKDIKMSYARYDQDICTTEGVMIEGWPEDVEFGVPSKLKVALQIRALYELWKTGNTHWRAMTSAEKREVLTRPVSDDEDEEDGEDREADYQPKKTTSARKRRRAADGNDEEGPVKKGKRSSNSASSAMNTDSKKVARKQKSIIADSNEKVGPPLKKSRALKSKAAVAPLTDKARKLAALKKRKVIPGSKAPIATAQFAESRAQLKEMR</sequence>
<dbReference type="EMBL" id="ML769633">
    <property type="protein sequence ID" value="KAE9391198.1"/>
    <property type="molecule type" value="Genomic_DNA"/>
</dbReference>
<dbReference type="OrthoDB" id="3253416at2759"/>
<organism evidence="2 3">
    <name type="scientific">Gymnopus androsaceus JB14</name>
    <dbReference type="NCBI Taxonomy" id="1447944"/>
    <lineage>
        <taxon>Eukaryota</taxon>
        <taxon>Fungi</taxon>
        <taxon>Dikarya</taxon>
        <taxon>Basidiomycota</taxon>
        <taxon>Agaricomycotina</taxon>
        <taxon>Agaricomycetes</taxon>
        <taxon>Agaricomycetidae</taxon>
        <taxon>Agaricales</taxon>
        <taxon>Marasmiineae</taxon>
        <taxon>Omphalotaceae</taxon>
        <taxon>Gymnopus</taxon>
    </lineage>
</organism>
<feature type="compositionally biased region" description="Polar residues" evidence="1">
    <location>
        <begin position="333"/>
        <end position="343"/>
    </location>
</feature>
<name>A0A6A4H0L5_9AGAR</name>
<evidence type="ECO:0000313" key="3">
    <source>
        <dbReference type="Proteomes" id="UP000799118"/>
    </source>
</evidence>
<keyword evidence="3" id="KW-1185">Reference proteome</keyword>
<accession>A0A6A4H0L5</accession>
<reference evidence="2" key="1">
    <citation type="journal article" date="2019" name="Environ. Microbiol.">
        <title>Fungal ecological strategies reflected in gene transcription - a case study of two litter decomposers.</title>
        <authorList>
            <person name="Barbi F."/>
            <person name="Kohler A."/>
            <person name="Barry K."/>
            <person name="Baskaran P."/>
            <person name="Daum C."/>
            <person name="Fauchery L."/>
            <person name="Ihrmark K."/>
            <person name="Kuo A."/>
            <person name="LaButti K."/>
            <person name="Lipzen A."/>
            <person name="Morin E."/>
            <person name="Grigoriev I.V."/>
            <person name="Henrissat B."/>
            <person name="Lindahl B."/>
            <person name="Martin F."/>
        </authorList>
    </citation>
    <scope>NUCLEOTIDE SEQUENCE</scope>
    <source>
        <strain evidence="2">JB14</strain>
    </source>
</reference>
<protein>
    <submittedName>
        <fullName evidence="2">Uncharacterized protein</fullName>
    </submittedName>
</protein>
<evidence type="ECO:0000256" key="1">
    <source>
        <dbReference type="SAM" id="MobiDB-lite"/>
    </source>
</evidence>
<feature type="region of interest" description="Disordered" evidence="1">
    <location>
        <begin position="280"/>
        <end position="379"/>
    </location>
</feature>
<dbReference type="AlphaFoldDB" id="A0A6A4H0L5"/>